<reference evidence="5 6" key="1">
    <citation type="submission" date="2014-04" db="EMBL/GenBank/DDBJ databases">
        <title>Evolutionary Origins and Diversification of the Mycorrhizal Mutualists.</title>
        <authorList>
            <consortium name="DOE Joint Genome Institute"/>
            <consortium name="Mycorrhizal Genomics Consortium"/>
            <person name="Kohler A."/>
            <person name="Kuo A."/>
            <person name="Nagy L.G."/>
            <person name="Floudas D."/>
            <person name="Copeland A."/>
            <person name="Barry K.W."/>
            <person name="Cichocki N."/>
            <person name="Veneault-Fourrey C."/>
            <person name="LaButti K."/>
            <person name="Lindquist E.A."/>
            <person name="Lipzen A."/>
            <person name="Lundell T."/>
            <person name="Morin E."/>
            <person name="Murat C."/>
            <person name="Riley R."/>
            <person name="Ohm R."/>
            <person name="Sun H."/>
            <person name="Tunlid A."/>
            <person name="Henrissat B."/>
            <person name="Grigoriev I.V."/>
            <person name="Hibbett D.S."/>
            <person name="Martin F."/>
        </authorList>
    </citation>
    <scope>NUCLEOTIDE SEQUENCE [LARGE SCALE GENOMIC DNA]</scope>
    <source>
        <strain evidence="5 6">FD-317 M1</strain>
    </source>
</reference>
<feature type="signal peptide" evidence="3">
    <location>
        <begin position="1"/>
        <end position="17"/>
    </location>
</feature>
<dbReference type="InterPro" id="IPR045339">
    <property type="entry name" value="DUF6534"/>
</dbReference>
<feature type="chain" id="PRO_5002224701" description="DUF6534 domain-containing protein" evidence="3">
    <location>
        <begin position="18"/>
        <end position="340"/>
    </location>
</feature>
<organism evidence="5 6">
    <name type="scientific">Collybiopsis luxurians FD-317 M1</name>
    <dbReference type="NCBI Taxonomy" id="944289"/>
    <lineage>
        <taxon>Eukaryota</taxon>
        <taxon>Fungi</taxon>
        <taxon>Dikarya</taxon>
        <taxon>Basidiomycota</taxon>
        <taxon>Agaricomycotina</taxon>
        <taxon>Agaricomycetes</taxon>
        <taxon>Agaricomycetidae</taxon>
        <taxon>Agaricales</taxon>
        <taxon>Marasmiineae</taxon>
        <taxon>Omphalotaceae</taxon>
        <taxon>Collybiopsis</taxon>
        <taxon>Collybiopsis luxurians</taxon>
    </lineage>
</organism>
<evidence type="ECO:0000313" key="5">
    <source>
        <dbReference type="EMBL" id="KIK49754.1"/>
    </source>
</evidence>
<sequence>MALYAAELMLGLYLLTGWPTDLVSESELGGGGIQRRGSERVVAGAGSRKSGVRFRWLVIAILANDTICTIALCVDISIVIQRVGSDALVPHTSVSVLFTTVWVLTTYLASTLEQGYFLHRYWSISSNKIITSIIGFLISSNLIFVAVVDGMFVSTFHNPSKYEKVYATFVASTLEACTDISISLALVYKLRSIDSIRISTRKLLHKICLYVVAYGCVTATSSVLLLVTWMVNINGYMSIYYCTGRIYSLTVLCNFLFVAGWRAEAAGPSKHRRSNWSYPRSSRMKEYELDDIDFNLRLGITSSSVPEVATSFSTSFVPSSSTNRISSPSSSRSPIPANSR</sequence>
<feature type="domain" description="DUF6534" evidence="4">
    <location>
        <begin position="176"/>
        <end position="254"/>
    </location>
</feature>
<protein>
    <recommendedName>
        <fullName evidence="4">DUF6534 domain-containing protein</fullName>
    </recommendedName>
</protein>
<feature type="transmembrane region" description="Helical" evidence="2">
    <location>
        <begin position="246"/>
        <end position="263"/>
    </location>
</feature>
<dbReference type="OrthoDB" id="2944268at2759"/>
<feature type="transmembrane region" description="Helical" evidence="2">
    <location>
        <begin position="207"/>
        <end position="231"/>
    </location>
</feature>
<dbReference type="EMBL" id="KN835035">
    <property type="protein sequence ID" value="KIK49754.1"/>
    <property type="molecule type" value="Genomic_DNA"/>
</dbReference>
<evidence type="ECO:0000256" key="2">
    <source>
        <dbReference type="SAM" id="Phobius"/>
    </source>
</evidence>
<evidence type="ECO:0000313" key="6">
    <source>
        <dbReference type="Proteomes" id="UP000053593"/>
    </source>
</evidence>
<proteinExistence type="predicted"/>
<feature type="transmembrane region" description="Helical" evidence="2">
    <location>
        <begin position="165"/>
        <end position="187"/>
    </location>
</feature>
<evidence type="ECO:0000256" key="1">
    <source>
        <dbReference type="SAM" id="MobiDB-lite"/>
    </source>
</evidence>
<feature type="transmembrane region" description="Helical" evidence="2">
    <location>
        <begin position="129"/>
        <end position="153"/>
    </location>
</feature>
<name>A0A0D0BJQ3_9AGAR</name>
<keyword evidence="3" id="KW-0732">Signal</keyword>
<dbReference type="AlphaFoldDB" id="A0A0D0BJQ3"/>
<keyword evidence="2" id="KW-1133">Transmembrane helix</keyword>
<dbReference type="HOGENOM" id="CLU_816501_0_0_1"/>
<feature type="transmembrane region" description="Helical" evidence="2">
    <location>
        <begin position="92"/>
        <end position="109"/>
    </location>
</feature>
<feature type="region of interest" description="Disordered" evidence="1">
    <location>
        <begin position="312"/>
        <end position="340"/>
    </location>
</feature>
<keyword evidence="2" id="KW-0472">Membrane</keyword>
<gene>
    <name evidence="5" type="ORF">GYMLUDRAFT_51539</name>
</gene>
<evidence type="ECO:0000259" key="4">
    <source>
        <dbReference type="Pfam" id="PF20152"/>
    </source>
</evidence>
<evidence type="ECO:0000256" key="3">
    <source>
        <dbReference type="SAM" id="SignalP"/>
    </source>
</evidence>
<feature type="transmembrane region" description="Helical" evidence="2">
    <location>
        <begin position="56"/>
        <end position="80"/>
    </location>
</feature>
<accession>A0A0D0BJQ3</accession>
<keyword evidence="6" id="KW-1185">Reference proteome</keyword>
<keyword evidence="2" id="KW-0812">Transmembrane</keyword>
<dbReference type="Proteomes" id="UP000053593">
    <property type="component" value="Unassembled WGS sequence"/>
</dbReference>
<dbReference type="Pfam" id="PF20152">
    <property type="entry name" value="DUF6534"/>
    <property type="match status" value="1"/>
</dbReference>